<dbReference type="EMBL" id="CP151767">
    <property type="protein sequence ID" value="WZU66304.1"/>
    <property type="molecule type" value="Genomic_DNA"/>
</dbReference>
<organism evidence="2 3">
    <name type="scientific">Yoonia rhodophyticola</name>
    <dbReference type="NCBI Taxonomy" id="3137370"/>
    <lineage>
        <taxon>Bacteria</taxon>
        <taxon>Pseudomonadati</taxon>
        <taxon>Pseudomonadota</taxon>
        <taxon>Alphaproteobacteria</taxon>
        <taxon>Rhodobacterales</taxon>
        <taxon>Paracoccaceae</taxon>
        <taxon>Yoonia</taxon>
    </lineage>
</organism>
<dbReference type="Pfam" id="PF09937">
    <property type="entry name" value="DUF2169"/>
    <property type="match status" value="1"/>
</dbReference>
<dbReference type="AlphaFoldDB" id="A0AAN0M739"/>
<dbReference type="RefSeq" id="WP_342075630.1">
    <property type="nucleotide sequence ID" value="NZ_CP151767.2"/>
</dbReference>
<dbReference type="KEGG" id="yrh:AABB31_14695"/>
<evidence type="ECO:0000313" key="3">
    <source>
        <dbReference type="Proteomes" id="UP001470809"/>
    </source>
</evidence>
<reference evidence="3" key="1">
    <citation type="submission" date="2024-04" db="EMBL/GenBank/DDBJ databases">
        <title>Phylogenomic analyses of a clade within the roseobacter group suggest taxonomic reassignments of species of the genera Aestuariivita, Citreicella, Loktanella, Nautella, Pelagibaca, Ruegeria, Thalassobius, Thiobacimonas and Tropicibacter, and the proposal o.</title>
        <authorList>
            <person name="Jeon C.O."/>
        </authorList>
    </citation>
    <scope>NUCLEOTIDE SEQUENCE [LARGE SCALE GENOMIC DNA]</scope>
    <source>
        <strain evidence="3">SS1-5</strain>
    </source>
</reference>
<sequence length="337" mass="37626">MKLSSELPLSHTAFAHWHTDDTEVGVVIAKAAFSLTKDGTSPVTPPPEFVLADEFTEAPEYSPLLHEQDIAPFKPKTDLIIRGTARSFEAKPRRDWAVTVAIPDQLYYGFQVRGPSRWIKMRQGWQLSQADEVTEVPLTYALAYGGHCQEGETTKYFEQNPAGLGFMTETAAEEVDGWPAPQIGLLAEFLDARPFEPMAVHGTMPLAKAWLPRRANAGTFDKEWERDRHPRMPLDYDLAFWNAAPLRLQIAPHMVGNETIEISGLSHRRETVSLGLPGAKLALKSLSNPSEPAIAMALDTVDINVDRIDDGQIDIVLLWRTIVRDRSLYTNAEIIRG</sequence>
<dbReference type="Proteomes" id="UP001470809">
    <property type="component" value="Chromosome"/>
</dbReference>
<keyword evidence="3" id="KW-1185">Reference proteome</keyword>
<protein>
    <submittedName>
        <fullName evidence="2">DUF2169 domain-containing protein</fullName>
    </submittedName>
</protein>
<name>A0AAN0M739_9RHOB</name>
<dbReference type="InterPro" id="IPR018683">
    <property type="entry name" value="DUF2169"/>
</dbReference>
<accession>A0AAN0M739</accession>
<evidence type="ECO:0000259" key="1">
    <source>
        <dbReference type="Pfam" id="PF09937"/>
    </source>
</evidence>
<evidence type="ECO:0000313" key="2">
    <source>
        <dbReference type="EMBL" id="WZU66304.1"/>
    </source>
</evidence>
<reference evidence="2 3" key="2">
    <citation type="submission" date="2024-08" db="EMBL/GenBank/DDBJ databases">
        <title>Phylogenomic analyses of a clade within the roseobacter group suggest taxonomic reassignments of species of the genera Aestuariivita, Citreicella, Loktanella, Nautella, Pelagibaca, Ruegeria, Thalassobius, Thiobacimonas and Tropicibacter, and the proposal o.</title>
        <authorList>
            <person name="Jeon C.O."/>
        </authorList>
    </citation>
    <scope>NUCLEOTIDE SEQUENCE [LARGE SCALE GENOMIC DNA]</scope>
    <source>
        <strain evidence="2 3">SS1-5</strain>
    </source>
</reference>
<proteinExistence type="predicted"/>
<feature type="domain" description="DUF2169" evidence="1">
    <location>
        <begin position="22"/>
        <end position="307"/>
    </location>
</feature>
<gene>
    <name evidence="2" type="ORF">AABB31_14695</name>
</gene>